<evidence type="ECO:0000313" key="9">
    <source>
        <dbReference type="EMBL" id="RQH02477.1"/>
    </source>
</evidence>
<evidence type="ECO:0000256" key="2">
    <source>
        <dbReference type="ARBA" id="ARBA00007441"/>
    </source>
</evidence>
<accession>A0A3N6N433</accession>
<evidence type="ECO:0000313" key="10">
    <source>
        <dbReference type="Proteomes" id="UP000281431"/>
    </source>
</evidence>
<keyword evidence="10" id="KW-1185">Reference proteome</keyword>
<name>A0A3N6N433_NATCH</name>
<dbReference type="PROSITE" id="PS00105">
    <property type="entry name" value="AA_TRANSFER_CLASS_1"/>
    <property type="match status" value="1"/>
</dbReference>
<dbReference type="SUPFAM" id="SSF53383">
    <property type="entry name" value="PLP-dependent transferases"/>
    <property type="match status" value="1"/>
</dbReference>
<dbReference type="GO" id="GO:0008483">
    <property type="term" value="F:transaminase activity"/>
    <property type="evidence" value="ECO:0007669"/>
    <property type="project" value="UniProtKB-KW"/>
</dbReference>
<sequence>MDESELAGRIVRMPESGIREVFDEAATYDDVADLSIGEPDFTTPEPIVDRVDDRVRSGATHYTPTQGRPDLREALSAKLERENGISADPETEVIVTPGAMGALFEAIHSLVDSGDEVVIPEPYWPNYDGHVASAGGTVVPVETDPEDGFVPSPEDVADAITPETKLLVLNTPSNPTGAVIPPATLEEIAAVVDRAGVWCLVDETYESLVYDDAEHHSIASDPETFDRTLTVHSFSKAYAMTGWRVGYVSGPSHVIDSIRVLQEHTVSCVAEPAQEAALAALSEPELLDDVREIFDRRRSLLLEELEAVPGLSPVEPAGAFYVFAEITGTDRDSRSVVMQLLEDEQVAVVPGGVFGDSADSYVRLSYATDEETIREAVDRMRRVFESFSS</sequence>
<evidence type="ECO:0000256" key="1">
    <source>
        <dbReference type="ARBA" id="ARBA00001933"/>
    </source>
</evidence>
<keyword evidence="6" id="KW-0663">Pyridoxal phosphate</keyword>
<dbReference type="InterPro" id="IPR015422">
    <property type="entry name" value="PyrdxlP-dep_Trfase_small"/>
</dbReference>
<comment type="cofactor">
    <cofactor evidence="1 7">
        <name>pyridoxal 5'-phosphate</name>
        <dbReference type="ChEBI" id="CHEBI:597326"/>
    </cofactor>
</comment>
<dbReference type="InterPro" id="IPR015424">
    <property type="entry name" value="PyrdxlP-dep_Trfase"/>
</dbReference>
<dbReference type="InterPro" id="IPR004839">
    <property type="entry name" value="Aminotransferase_I/II_large"/>
</dbReference>
<evidence type="ECO:0000256" key="3">
    <source>
        <dbReference type="ARBA" id="ARBA00011738"/>
    </source>
</evidence>
<reference evidence="9 10" key="1">
    <citation type="submission" date="2018-10" db="EMBL/GenBank/DDBJ databases">
        <title>Natrarchaeobius chitinivorans gen. nov., sp. nov., and Natrarchaeobius haloalkaliphilus sp. nov., alkaliphilic, chitin-utilizing haloarchaea from hypersaline alkaline lakes.</title>
        <authorList>
            <person name="Sorokin D.Y."/>
            <person name="Elcheninov A.G."/>
            <person name="Kostrikina N.A."/>
            <person name="Bale N.J."/>
            <person name="Sinninghe Damste J.S."/>
            <person name="Khijniak T.V."/>
            <person name="Kublanov I.V."/>
            <person name="Toshchakov S.V."/>
        </authorList>
    </citation>
    <scope>NUCLEOTIDE SEQUENCE [LARGE SCALE GENOMIC DNA]</scope>
    <source>
        <strain evidence="9 10">AArcht7</strain>
    </source>
</reference>
<evidence type="ECO:0000256" key="6">
    <source>
        <dbReference type="ARBA" id="ARBA00022898"/>
    </source>
</evidence>
<dbReference type="CDD" id="cd00609">
    <property type="entry name" value="AAT_like"/>
    <property type="match status" value="1"/>
</dbReference>
<dbReference type="Gene3D" id="3.40.640.10">
    <property type="entry name" value="Type I PLP-dependent aspartate aminotransferase-like (Major domain)"/>
    <property type="match status" value="1"/>
</dbReference>
<dbReference type="Proteomes" id="UP000281431">
    <property type="component" value="Unassembled WGS sequence"/>
</dbReference>
<comment type="subunit">
    <text evidence="3">Homodimer.</text>
</comment>
<dbReference type="FunFam" id="3.40.640.10:FF:000033">
    <property type="entry name" value="Aspartate aminotransferase"/>
    <property type="match status" value="1"/>
</dbReference>
<dbReference type="InterPro" id="IPR004838">
    <property type="entry name" value="NHTrfase_class1_PyrdxlP-BS"/>
</dbReference>
<protein>
    <recommendedName>
        <fullName evidence="7">Aminotransferase</fullName>
        <ecNumber evidence="7">2.6.1.-</ecNumber>
    </recommendedName>
</protein>
<dbReference type="InterPro" id="IPR015421">
    <property type="entry name" value="PyrdxlP-dep_Trfase_major"/>
</dbReference>
<evidence type="ECO:0000256" key="7">
    <source>
        <dbReference type="RuleBase" id="RU000481"/>
    </source>
</evidence>
<dbReference type="GO" id="GO:0006520">
    <property type="term" value="P:amino acid metabolic process"/>
    <property type="evidence" value="ECO:0007669"/>
    <property type="project" value="InterPro"/>
</dbReference>
<evidence type="ECO:0000259" key="8">
    <source>
        <dbReference type="Pfam" id="PF00155"/>
    </source>
</evidence>
<evidence type="ECO:0000256" key="4">
    <source>
        <dbReference type="ARBA" id="ARBA00022576"/>
    </source>
</evidence>
<dbReference type="EC" id="2.6.1.-" evidence="7"/>
<dbReference type="InterPro" id="IPR050596">
    <property type="entry name" value="AspAT/PAT-like"/>
</dbReference>
<comment type="similarity">
    <text evidence="2 7">Belongs to the class-I pyridoxal-phosphate-dependent aminotransferase family.</text>
</comment>
<dbReference type="EMBL" id="REFZ01000002">
    <property type="protein sequence ID" value="RQH02477.1"/>
    <property type="molecule type" value="Genomic_DNA"/>
</dbReference>
<dbReference type="Gene3D" id="3.90.1150.10">
    <property type="entry name" value="Aspartate Aminotransferase, domain 1"/>
    <property type="match status" value="1"/>
</dbReference>
<dbReference type="OrthoDB" id="372018at2157"/>
<comment type="caution">
    <text evidence="9">The sequence shown here is derived from an EMBL/GenBank/DDBJ whole genome shotgun (WGS) entry which is preliminary data.</text>
</comment>
<feature type="domain" description="Aminotransferase class I/classII large" evidence="8">
    <location>
        <begin position="30"/>
        <end position="379"/>
    </location>
</feature>
<proteinExistence type="inferred from homology"/>
<keyword evidence="5 7" id="KW-0808">Transferase</keyword>
<dbReference type="PANTHER" id="PTHR46383">
    <property type="entry name" value="ASPARTATE AMINOTRANSFERASE"/>
    <property type="match status" value="1"/>
</dbReference>
<dbReference type="Pfam" id="PF00155">
    <property type="entry name" value="Aminotran_1_2"/>
    <property type="match status" value="1"/>
</dbReference>
<keyword evidence="4 7" id="KW-0032">Aminotransferase</keyword>
<dbReference type="GO" id="GO:0030170">
    <property type="term" value="F:pyridoxal phosphate binding"/>
    <property type="evidence" value="ECO:0007669"/>
    <property type="project" value="InterPro"/>
</dbReference>
<organism evidence="9 10">
    <name type="scientific">Natrarchaeobius chitinivorans</name>
    <dbReference type="NCBI Taxonomy" id="1679083"/>
    <lineage>
        <taxon>Archaea</taxon>
        <taxon>Methanobacteriati</taxon>
        <taxon>Methanobacteriota</taxon>
        <taxon>Stenosarchaea group</taxon>
        <taxon>Halobacteria</taxon>
        <taxon>Halobacteriales</taxon>
        <taxon>Natrialbaceae</taxon>
        <taxon>Natrarchaeobius</taxon>
    </lineage>
</organism>
<dbReference type="AlphaFoldDB" id="A0A3N6N433"/>
<evidence type="ECO:0000256" key="5">
    <source>
        <dbReference type="ARBA" id="ARBA00022679"/>
    </source>
</evidence>
<dbReference type="PANTHER" id="PTHR46383:SF2">
    <property type="entry name" value="AMINOTRANSFERASE"/>
    <property type="match status" value="1"/>
</dbReference>
<gene>
    <name evidence="9" type="ORF">EA472_04015</name>
</gene>